<name>A0A7W5P8J1_9ACTN</name>
<feature type="domain" description="Spermatogenesis-associated protein 20-like TRX" evidence="1">
    <location>
        <begin position="2"/>
        <end position="163"/>
    </location>
</feature>
<dbReference type="AlphaFoldDB" id="A0A7W5P8J1"/>
<dbReference type="SUPFAM" id="SSF52833">
    <property type="entry name" value="Thioredoxin-like"/>
    <property type="match status" value="1"/>
</dbReference>
<dbReference type="Pfam" id="PF03190">
    <property type="entry name" value="Thioredox_DsbH"/>
    <property type="match status" value="1"/>
</dbReference>
<dbReference type="RefSeq" id="WP_183340457.1">
    <property type="nucleotide sequence ID" value="NZ_JACHZG010000001.1"/>
</dbReference>
<dbReference type="PANTHER" id="PTHR42899:SF1">
    <property type="entry name" value="SPERMATOGENESIS-ASSOCIATED PROTEIN 20"/>
    <property type="match status" value="1"/>
</dbReference>
<evidence type="ECO:0000313" key="3">
    <source>
        <dbReference type="Proteomes" id="UP000565572"/>
    </source>
</evidence>
<dbReference type="Gene3D" id="3.40.30.10">
    <property type="entry name" value="Glutaredoxin"/>
    <property type="match status" value="1"/>
</dbReference>
<keyword evidence="3" id="KW-1185">Reference proteome</keyword>
<dbReference type="CDD" id="cd02955">
    <property type="entry name" value="SSP411"/>
    <property type="match status" value="1"/>
</dbReference>
<dbReference type="InterPro" id="IPR008928">
    <property type="entry name" value="6-hairpin_glycosidase_sf"/>
</dbReference>
<protein>
    <recommendedName>
        <fullName evidence="1">Spermatogenesis-associated protein 20-like TRX domain-containing protein</fullName>
    </recommendedName>
</protein>
<evidence type="ECO:0000313" key="2">
    <source>
        <dbReference type="EMBL" id="MBB3328537.1"/>
    </source>
</evidence>
<organism evidence="2 3">
    <name type="scientific">Microlunatus antarcticus</name>
    <dbReference type="NCBI Taxonomy" id="53388"/>
    <lineage>
        <taxon>Bacteria</taxon>
        <taxon>Bacillati</taxon>
        <taxon>Actinomycetota</taxon>
        <taxon>Actinomycetes</taxon>
        <taxon>Propionibacteriales</taxon>
        <taxon>Propionibacteriaceae</taxon>
        <taxon>Microlunatus</taxon>
    </lineage>
</organism>
<sequence length="673" mass="72336">MPNRLSNATSPYLLQHADNPVDWREWGDEAFAEAERTGRPVLLSVGYAACHWCHVMAHESFEDEATAARMNERFVNVKVDREERPDVDTVYMAATQALTGQGGWPMTVFLTPDRRPFYAGTYFPPTARQGMPAFSQVLDAVSAAWTDRREEVVSSAAGIAAQLAEQRLVAAPGTVTPADLEAARTTLARDFDPTYGGFGRAPKFPPSMVLEALLRDGSEQALEMAGRTCTAMARGGIYDQLVGGFARYSVDAHWVVPHFEKMLYDNALLLGVYTHLWRRTGDPLARRVVEETVAWLLAELRTPQGAFAASLDADSLDATGHLHEGAFYAWTPEHLSEVLGPEDGAWAARVFTVTTAGTFEHGASTLQRPGVGEDVPARLADVRARLAAAREQRSRPGLDDKVVAAWNGWLVDSLVEAALVLGRSEWLVAARTAADLLWQLHWRADEQRLLRTSRGGRAGTAAGILEDYSAVAAAFVRLAGATGDAVWVERARTLLGVVEEQFADGRGGWFDTAADAEELYTRPQDVTDNATPSGLSATLRALGLIARLTGEDAYARRAAEGAATVGALVAKAPRFAGWLWAEAASEASPAAAPVEVAVVGPAGQERDALVRLAWSEAPAGSVVVVGDGTSAAGFALLEDRTVRDGRATAYVCRGFVCRLPVTDLDGLRAQLAA</sequence>
<dbReference type="InterPro" id="IPR036249">
    <property type="entry name" value="Thioredoxin-like_sf"/>
</dbReference>
<dbReference type="InterPro" id="IPR024705">
    <property type="entry name" value="Ssp411"/>
</dbReference>
<dbReference type="EMBL" id="JACHZG010000001">
    <property type="protein sequence ID" value="MBB3328537.1"/>
    <property type="molecule type" value="Genomic_DNA"/>
</dbReference>
<proteinExistence type="predicted"/>
<accession>A0A7W5P8J1</accession>
<dbReference type="Proteomes" id="UP000565572">
    <property type="component" value="Unassembled WGS sequence"/>
</dbReference>
<dbReference type="PANTHER" id="PTHR42899">
    <property type="entry name" value="SPERMATOGENESIS-ASSOCIATED PROTEIN 20"/>
    <property type="match status" value="1"/>
</dbReference>
<evidence type="ECO:0000259" key="1">
    <source>
        <dbReference type="Pfam" id="PF03190"/>
    </source>
</evidence>
<gene>
    <name evidence="2" type="ORF">FHX39_003481</name>
</gene>
<comment type="caution">
    <text evidence="2">The sequence shown here is derived from an EMBL/GenBank/DDBJ whole genome shotgun (WGS) entry which is preliminary data.</text>
</comment>
<dbReference type="SUPFAM" id="SSF48208">
    <property type="entry name" value="Six-hairpin glycosidases"/>
    <property type="match status" value="1"/>
</dbReference>
<dbReference type="InterPro" id="IPR012341">
    <property type="entry name" value="6hp_glycosidase-like_sf"/>
</dbReference>
<reference evidence="2 3" key="1">
    <citation type="submission" date="2020-08" db="EMBL/GenBank/DDBJ databases">
        <title>Sequencing the genomes of 1000 actinobacteria strains.</title>
        <authorList>
            <person name="Klenk H.-P."/>
        </authorList>
    </citation>
    <scope>NUCLEOTIDE SEQUENCE [LARGE SCALE GENOMIC DNA]</scope>
    <source>
        <strain evidence="2 3">DSM 11053</strain>
    </source>
</reference>
<dbReference type="InterPro" id="IPR004879">
    <property type="entry name" value="Ssp411-like_TRX"/>
</dbReference>
<dbReference type="Gene3D" id="1.50.10.10">
    <property type="match status" value="1"/>
</dbReference>
<dbReference type="PIRSF" id="PIRSF006402">
    <property type="entry name" value="UCP006402_thioredoxin"/>
    <property type="match status" value="1"/>
</dbReference>
<dbReference type="GO" id="GO:0005975">
    <property type="term" value="P:carbohydrate metabolic process"/>
    <property type="evidence" value="ECO:0007669"/>
    <property type="project" value="InterPro"/>
</dbReference>